<dbReference type="Proteomes" id="UP001054252">
    <property type="component" value="Unassembled WGS sequence"/>
</dbReference>
<gene>
    <name evidence="2" type="ORF">SLEP1_g52712</name>
</gene>
<dbReference type="AlphaFoldDB" id="A0AAV5M741"/>
<sequence>MTIEKKPHRRLCRRPMYFQVPIGVTFRQLHLQRTMLFAFRRVKLADMKKEMKLLQNSHEEDRVELTELEARFTQLRAERRHALEESEWTQTCLDIVEALLPNDPLSGH</sequence>
<name>A0AAV5M741_9ROSI</name>
<dbReference type="EMBL" id="BPVZ01000197">
    <property type="protein sequence ID" value="GKV45651.1"/>
    <property type="molecule type" value="Genomic_DNA"/>
</dbReference>
<evidence type="ECO:0000313" key="3">
    <source>
        <dbReference type="Proteomes" id="UP001054252"/>
    </source>
</evidence>
<feature type="coiled-coil region" evidence="1">
    <location>
        <begin position="44"/>
        <end position="85"/>
    </location>
</feature>
<reference evidence="2 3" key="1">
    <citation type="journal article" date="2021" name="Commun. Biol.">
        <title>The genome of Shorea leprosula (Dipterocarpaceae) highlights the ecological relevance of drought in aseasonal tropical rainforests.</title>
        <authorList>
            <person name="Ng K.K.S."/>
            <person name="Kobayashi M.J."/>
            <person name="Fawcett J.A."/>
            <person name="Hatakeyama M."/>
            <person name="Paape T."/>
            <person name="Ng C.H."/>
            <person name="Ang C.C."/>
            <person name="Tnah L.H."/>
            <person name="Lee C.T."/>
            <person name="Nishiyama T."/>
            <person name="Sese J."/>
            <person name="O'Brien M.J."/>
            <person name="Copetti D."/>
            <person name="Mohd Noor M.I."/>
            <person name="Ong R.C."/>
            <person name="Putra M."/>
            <person name="Sireger I.Z."/>
            <person name="Indrioko S."/>
            <person name="Kosugi Y."/>
            <person name="Izuno A."/>
            <person name="Isagi Y."/>
            <person name="Lee S.L."/>
            <person name="Shimizu K.K."/>
        </authorList>
    </citation>
    <scope>NUCLEOTIDE SEQUENCE [LARGE SCALE GENOMIC DNA]</scope>
    <source>
        <strain evidence="2">214</strain>
    </source>
</reference>
<keyword evidence="1" id="KW-0175">Coiled coil</keyword>
<comment type="caution">
    <text evidence="2">The sequence shown here is derived from an EMBL/GenBank/DDBJ whole genome shotgun (WGS) entry which is preliminary data.</text>
</comment>
<keyword evidence="3" id="KW-1185">Reference proteome</keyword>
<accession>A0AAV5M741</accession>
<organism evidence="2 3">
    <name type="scientific">Rubroshorea leprosula</name>
    <dbReference type="NCBI Taxonomy" id="152421"/>
    <lineage>
        <taxon>Eukaryota</taxon>
        <taxon>Viridiplantae</taxon>
        <taxon>Streptophyta</taxon>
        <taxon>Embryophyta</taxon>
        <taxon>Tracheophyta</taxon>
        <taxon>Spermatophyta</taxon>
        <taxon>Magnoliopsida</taxon>
        <taxon>eudicotyledons</taxon>
        <taxon>Gunneridae</taxon>
        <taxon>Pentapetalae</taxon>
        <taxon>rosids</taxon>
        <taxon>malvids</taxon>
        <taxon>Malvales</taxon>
        <taxon>Dipterocarpaceae</taxon>
        <taxon>Rubroshorea</taxon>
    </lineage>
</organism>
<evidence type="ECO:0000256" key="1">
    <source>
        <dbReference type="SAM" id="Coils"/>
    </source>
</evidence>
<protein>
    <submittedName>
        <fullName evidence="2">Uncharacterized protein</fullName>
    </submittedName>
</protein>
<evidence type="ECO:0000313" key="2">
    <source>
        <dbReference type="EMBL" id="GKV45651.1"/>
    </source>
</evidence>
<proteinExistence type="predicted"/>